<organism evidence="1 2">
    <name type="scientific">Corallococcus caeni</name>
    <dbReference type="NCBI Taxonomy" id="3082388"/>
    <lineage>
        <taxon>Bacteria</taxon>
        <taxon>Pseudomonadati</taxon>
        <taxon>Myxococcota</taxon>
        <taxon>Myxococcia</taxon>
        <taxon>Myxococcales</taxon>
        <taxon>Cystobacterineae</taxon>
        <taxon>Myxococcaceae</taxon>
        <taxon>Corallococcus</taxon>
    </lineage>
</organism>
<protein>
    <submittedName>
        <fullName evidence="1">Uncharacterized protein</fullName>
    </submittedName>
</protein>
<comment type="caution">
    <text evidence="1">The sequence shown here is derived from an EMBL/GenBank/DDBJ whole genome shotgun (WGS) entry which is preliminary data.</text>
</comment>
<evidence type="ECO:0000313" key="1">
    <source>
        <dbReference type="EMBL" id="GMU03822.1"/>
    </source>
</evidence>
<evidence type="ECO:0000313" key="2">
    <source>
        <dbReference type="Proteomes" id="UP001342631"/>
    </source>
</evidence>
<accession>A0ABQ6QIC3</accession>
<reference evidence="1 2" key="1">
    <citation type="journal article" date="2024" name="Arch. Microbiol.">
        <title>Corallococcus caeni sp. nov., a novel myxobacterium isolated from activated sludge.</title>
        <authorList>
            <person name="Tomita S."/>
            <person name="Nakai R."/>
            <person name="Kuroda K."/>
            <person name="Kurashita H."/>
            <person name="Hatamoto M."/>
            <person name="Yamaguchi T."/>
            <person name="Narihiro T."/>
        </authorList>
    </citation>
    <scope>NUCLEOTIDE SEQUENCE [LARGE SCALE GENOMIC DNA]</scope>
    <source>
        <strain evidence="1 2">NO1</strain>
    </source>
</reference>
<keyword evidence="2" id="KW-1185">Reference proteome</keyword>
<gene>
    <name evidence="1" type="ORF">ASNO1_00740</name>
</gene>
<dbReference type="EMBL" id="BTTX01000001">
    <property type="protein sequence ID" value="GMU03822.1"/>
    <property type="molecule type" value="Genomic_DNA"/>
</dbReference>
<proteinExistence type="predicted"/>
<dbReference type="Proteomes" id="UP001342631">
    <property type="component" value="Unassembled WGS sequence"/>
</dbReference>
<name>A0ABQ6QIC3_9BACT</name>
<sequence>MVGSAKNSCALDASDGVYRWTCSAWRKVPRAPRNLSAAGDGAVWGLHARGLVYKWQ</sequence>